<dbReference type="OrthoDB" id="2748312at2759"/>
<proteinExistence type="predicted"/>
<evidence type="ECO:0000313" key="4">
    <source>
        <dbReference type="Proteomes" id="UP000233524"/>
    </source>
</evidence>
<dbReference type="InterPro" id="IPR029476">
    <property type="entry name" value="DNase_NucA_NucB"/>
</dbReference>
<dbReference type="InParanoid" id="A0A2N3MZ13"/>
<feature type="signal peptide" evidence="1">
    <location>
        <begin position="1"/>
        <end position="23"/>
    </location>
</feature>
<organism evidence="3 4">
    <name type="scientific">Lomentospora prolificans</name>
    <dbReference type="NCBI Taxonomy" id="41688"/>
    <lineage>
        <taxon>Eukaryota</taxon>
        <taxon>Fungi</taxon>
        <taxon>Dikarya</taxon>
        <taxon>Ascomycota</taxon>
        <taxon>Pezizomycotina</taxon>
        <taxon>Sordariomycetes</taxon>
        <taxon>Hypocreomycetidae</taxon>
        <taxon>Microascales</taxon>
        <taxon>Microascaceae</taxon>
        <taxon>Lomentospora</taxon>
    </lineage>
</organism>
<gene>
    <name evidence="3" type="ORF">jhhlp_008785</name>
</gene>
<dbReference type="EMBL" id="NLAX01001623">
    <property type="protein sequence ID" value="PKS05409.1"/>
    <property type="molecule type" value="Genomic_DNA"/>
</dbReference>
<sequence>MLPRLFRAILLASLCALAVQGDAAPEGESQQEWEVFRASSGDEVETSLELSALFGVPDSSEPGQLFGPQTTATEPPTACRIPKRQNLPTFTVEYTERYTTIPNSGRREVCLDNRELMNSMCKGMKKNQQCDTNQMRLTYKPSSSKTNRENMCPDKKSQKFCADQDIDCDPAQPQTLCNPYSNYMKKSIGSYKHDPFHLTCDEFPFANSAQGGDPNHGTSICIPGWQNSYQGGKLNQLSRKVGAGNDYIVEVTGWDCKTGRPTKSTQCGGRRKREELEGASLNEEDFFPSFTDDGKNALMMYLGDVEAGTYTYTLSVGSGSFSEVRAIDARGNTLAEFENGLQTSTESRTFSFQLSEEVYGVSLWAFTSDKNVSLAYNITTTPASEASGSDESGAVGLGYRWATIATLFGSAVTLVALW</sequence>
<evidence type="ECO:0000259" key="2">
    <source>
        <dbReference type="Pfam" id="PF14040"/>
    </source>
</evidence>
<name>A0A2N3MZ13_9PEZI</name>
<feature type="domain" description="Deoxyribonuclease NucA/NucB" evidence="2">
    <location>
        <begin position="181"/>
        <end position="249"/>
    </location>
</feature>
<dbReference type="Pfam" id="PF14040">
    <property type="entry name" value="DNase_NucA_NucB"/>
    <property type="match status" value="1"/>
</dbReference>
<dbReference type="AlphaFoldDB" id="A0A2N3MZ13"/>
<keyword evidence="4" id="KW-1185">Reference proteome</keyword>
<keyword evidence="1" id="KW-0732">Signal</keyword>
<feature type="chain" id="PRO_5014884895" description="Deoxyribonuclease NucA/NucB domain-containing protein" evidence="1">
    <location>
        <begin position="24"/>
        <end position="418"/>
    </location>
</feature>
<reference evidence="3 4" key="1">
    <citation type="journal article" date="2017" name="G3 (Bethesda)">
        <title>First Draft Genome Sequence of the Pathogenic Fungus Lomentospora prolificans (Formerly Scedosporium prolificans).</title>
        <authorList>
            <person name="Luo R."/>
            <person name="Zimin A."/>
            <person name="Workman R."/>
            <person name="Fan Y."/>
            <person name="Pertea G."/>
            <person name="Grossman N."/>
            <person name="Wear M.P."/>
            <person name="Jia B."/>
            <person name="Miller H."/>
            <person name="Casadevall A."/>
            <person name="Timp W."/>
            <person name="Zhang S.X."/>
            <person name="Salzberg S.L."/>
        </authorList>
    </citation>
    <scope>NUCLEOTIDE SEQUENCE [LARGE SCALE GENOMIC DNA]</scope>
    <source>
        <strain evidence="3 4">JHH-5317</strain>
    </source>
</reference>
<evidence type="ECO:0000313" key="3">
    <source>
        <dbReference type="EMBL" id="PKS05409.1"/>
    </source>
</evidence>
<evidence type="ECO:0000256" key="1">
    <source>
        <dbReference type="SAM" id="SignalP"/>
    </source>
</evidence>
<protein>
    <recommendedName>
        <fullName evidence="2">Deoxyribonuclease NucA/NucB domain-containing protein</fullName>
    </recommendedName>
</protein>
<accession>A0A2N3MZ13</accession>
<comment type="caution">
    <text evidence="3">The sequence shown here is derived from an EMBL/GenBank/DDBJ whole genome shotgun (WGS) entry which is preliminary data.</text>
</comment>
<dbReference type="Proteomes" id="UP000233524">
    <property type="component" value="Unassembled WGS sequence"/>
</dbReference>
<dbReference type="VEuPathDB" id="FungiDB:jhhlp_008785"/>